<dbReference type="InterPro" id="IPR036259">
    <property type="entry name" value="MFS_trans_sf"/>
</dbReference>
<evidence type="ECO:0000313" key="4">
    <source>
        <dbReference type="Proteomes" id="UP000183015"/>
    </source>
</evidence>
<name>A0A1H7I9V5_STRJI</name>
<gene>
    <name evidence="3" type="ORF">SAMN05414137_102496</name>
</gene>
<evidence type="ECO:0008006" key="5">
    <source>
        <dbReference type="Google" id="ProtNLM"/>
    </source>
</evidence>
<dbReference type="AlphaFoldDB" id="A0A1H7I9V5"/>
<feature type="transmembrane region" description="Helical" evidence="2">
    <location>
        <begin position="20"/>
        <end position="42"/>
    </location>
</feature>
<evidence type="ECO:0000256" key="2">
    <source>
        <dbReference type="SAM" id="Phobius"/>
    </source>
</evidence>
<reference evidence="4" key="1">
    <citation type="submission" date="2016-10" db="EMBL/GenBank/DDBJ databases">
        <authorList>
            <person name="Varghese N."/>
        </authorList>
    </citation>
    <scope>NUCLEOTIDE SEQUENCE [LARGE SCALE GENOMIC DNA]</scope>
    <source>
        <strain evidence="4">DSM 45096 / BCRC 16803 / CGMCC 4.1857 / CIP 109030 / JCM 12277 / KCTC 19219 / NBRC 100920 / 33214</strain>
    </source>
</reference>
<keyword evidence="2" id="KW-1133">Transmembrane helix</keyword>
<accession>A0A1H7I9V5</accession>
<dbReference type="SUPFAM" id="SSF103473">
    <property type="entry name" value="MFS general substrate transporter"/>
    <property type="match status" value="1"/>
</dbReference>
<sequence length="99" mass="9847">MSGLTSALQLSTVDGERGRVFAMSGAVNSTGQAAGMLAAGLLGDRLPLAWLLDAHGLLIVLGGVVALLWMSARTPSAITAAAGADPGSTHTSPEPDHAV</sequence>
<dbReference type="Proteomes" id="UP000183015">
    <property type="component" value="Unassembled WGS sequence"/>
</dbReference>
<proteinExistence type="predicted"/>
<organism evidence="3 4">
    <name type="scientific">Streptacidiphilus jiangxiensis</name>
    <dbReference type="NCBI Taxonomy" id="235985"/>
    <lineage>
        <taxon>Bacteria</taxon>
        <taxon>Bacillati</taxon>
        <taxon>Actinomycetota</taxon>
        <taxon>Actinomycetes</taxon>
        <taxon>Kitasatosporales</taxon>
        <taxon>Streptomycetaceae</taxon>
        <taxon>Streptacidiphilus</taxon>
    </lineage>
</organism>
<dbReference type="STRING" id="235985.SAMN05414137_102496"/>
<feature type="region of interest" description="Disordered" evidence="1">
    <location>
        <begin position="80"/>
        <end position="99"/>
    </location>
</feature>
<dbReference type="RefSeq" id="WP_052438414.1">
    <property type="nucleotide sequence ID" value="NZ_BBPN01000005.1"/>
</dbReference>
<evidence type="ECO:0000313" key="3">
    <source>
        <dbReference type="EMBL" id="SEK57355.1"/>
    </source>
</evidence>
<dbReference type="Gene3D" id="1.20.1250.20">
    <property type="entry name" value="MFS general substrate transporter like domains"/>
    <property type="match status" value="1"/>
</dbReference>
<keyword evidence="2" id="KW-0812">Transmembrane</keyword>
<protein>
    <recommendedName>
        <fullName evidence="5">Major facilitator superfamily (MFS) profile domain-containing protein</fullName>
    </recommendedName>
</protein>
<feature type="transmembrane region" description="Helical" evidence="2">
    <location>
        <begin position="48"/>
        <end position="69"/>
    </location>
</feature>
<keyword evidence="4" id="KW-1185">Reference proteome</keyword>
<dbReference type="EMBL" id="FOAZ01000002">
    <property type="protein sequence ID" value="SEK57355.1"/>
    <property type="molecule type" value="Genomic_DNA"/>
</dbReference>
<keyword evidence="2" id="KW-0472">Membrane</keyword>
<evidence type="ECO:0000256" key="1">
    <source>
        <dbReference type="SAM" id="MobiDB-lite"/>
    </source>
</evidence>